<evidence type="ECO:0000313" key="3">
    <source>
        <dbReference type="Proteomes" id="UP001213000"/>
    </source>
</evidence>
<keyword evidence="1" id="KW-0812">Transmembrane</keyword>
<sequence>MFLGPPFRADGGDLRIFNKGSRWSQSIHACSSATRASVRTVTFNTNSTDNLQGVQITRPTTGLDVLWATENVDFIIADIDLLWGRVDDQYENDPSLSTIRANEFYLLAGAASIWNTFPDGQPSSAHARIWAQMYDPLGLSQGVDGKYVTDYSGKADFSIKAKMQSLVALNPTVGNAQIRNLVWTDMMANNVIGTQRNGMLWAADHLRTLQYDLKYAIPGFLLLLIWLPSFSGALFLLVTRSMTFRRMRAVLNHTSVGRVIVGTSALRAHGPSAGYMGVPQPDPSSATGSYAHFHGDNALSHRRNKSDWANNAGKVLVSLELQGHRSKEGLVEEEDIKLIDNPRR</sequence>
<evidence type="ECO:0000313" key="2">
    <source>
        <dbReference type="EMBL" id="KAJ3558936.1"/>
    </source>
</evidence>
<name>A0AAD5VKD8_9AGAR</name>
<protein>
    <submittedName>
        <fullName evidence="2">Uncharacterized protein</fullName>
    </submittedName>
</protein>
<comment type="caution">
    <text evidence="2">The sequence shown here is derived from an EMBL/GenBank/DDBJ whole genome shotgun (WGS) entry which is preliminary data.</text>
</comment>
<keyword evidence="3" id="KW-1185">Reference proteome</keyword>
<dbReference type="EMBL" id="JANIEX010001354">
    <property type="protein sequence ID" value="KAJ3558936.1"/>
    <property type="molecule type" value="Genomic_DNA"/>
</dbReference>
<feature type="transmembrane region" description="Helical" evidence="1">
    <location>
        <begin position="215"/>
        <end position="238"/>
    </location>
</feature>
<proteinExistence type="predicted"/>
<keyword evidence="1" id="KW-1133">Transmembrane helix</keyword>
<gene>
    <name evidence="2" type="ORF">NP233_g11390</name>
</gene>
<organism evidence="2 3">
    <name type="scientific">Leucocoprinus birnbaumii</name>
    <dbReference type="NCBI Taxonomy" id="56174"/>
    <lineage>
        <taxon>Eukaryota</taxon>
        <taxon>Fungi</taxon>
        <taxon>Dikarya</taxon>
        <taxon>Basidiomycota</taxon>
        <taxon>Agaricomycotina</taxon>
        <taxon>Agaricomycetes</taxon>
        <taxon>Agaricomycetidae</taxon>
        <taxon>Agaricales</taxon>
        <taxon>Agaricineae</taxon>
        <taxon>Agaricaceae</taxon>
        <taxon>Leucocoprinus</taxon>
    </lineage>
</organism>
<dbReference type="Proteomes" id="UP001213000">
    <property type="component" value="Unassembled WGS sequence"/>
</dbReference>
<reference evidence="2" key="1">
    <citation type="submission" date="2022-07" db="EMBL/GenBank/DDBJ databases">
        <title>Genome Sequence of Leucocoprinus birnbaumii.</title>
        <authorList>
            <person name="Buettner E."/>
        </authorList>
    </citation>
    <scope>NUCLEOTIDE SEQUENCE</scope>
    <source>
        <strain evidence="2">VT141</strain>
    </source>
</reference>
<keyword evidence="1" id="KW-0472">Membrane</keyword>
<evidence type="ECO:0000256" key="1">
    <source>
        <dbReference type="SAM" id="Phobius"/>
    </source>
</evidence>
<dbReference type="AlphaFoldDB" id="A0AAD5VKD8"/>
<accession>A0AAD5VKD8</accession>